<gene>
    <name evidence="4" type="ordered locus">DMR_29210</name>
</gene>
<dbReference type="Pfam" id="PF00497">
    <property type="entry name" value="SBP_bac_3"/>
    <property type="match status" value="1"/>
</dbReference>
<evidence type="ECO:0000256" key="2">
    <source>
        <dbReference type="SAM" id="SignalP"/>
    </source>
</evidence>
<keyword evidence="5" id="KW-1185">Reference proteome</keyword>
<dbReference type="HOGENOM" id="CLU_068019_0_0_7"/>
<dbReference type="PANTHER" id="PTHR35936:SF17">
    <property type="entry name" value="ARGININE-BINDING EXTRACELLULAR PROTEIN ARTP"/>
    <property type="match status" value="1"/>
</dbReference>
<dbReference type="KEGG" id="dma:DMR_29210"/>
<dbReference type="SMART" id="SM00062">
    <property type="entry name" value="PBPb"/>
    <property type="match status" value="1"/>
</dbReference>
<dbReference type="PANTHER" id="PTHR35936">
    <property type="entry name" value="MEMBRANE-BOUND LYTIC MUREIN TRANSGLYCOSYLASE F"/>
    <property type="match status" value="1"/>
</dbReference>
<proteinExistence type="predicted"/>
<dbReference type="RefSeq" id="WP_015861576.1">
    <property type="nucleotide sequence ID" value="NC_012796.1"/>
</dbReference>
<dbReference type="STRING" id="573370.DMR_29210"/>
<dbReference type="OrthoDB" id="368476at2"/>
<accession>C4XHN8</accession>
<keyword evidence="1 2" id="KW-0732">Signal</keyword>
<dbReference type="Proteomes" id="UP000009071">
    <property type="component" value="Chromosome"/>
</dbReference>
<name>C4XHN8_SOLM1</name>
<dbReference type="AlphaFoldDB" id="C4XHN8"/>
<protein>
    <submittedName>
        <fullName evidence="4">Bacterial extracellular solute-binding protein</fullName>
    </submittedName>
</protein>
<evidence type="ECO:0000259" key="3">
    <source>
        <dbReference type="SMART" id="SM00062"/>
    </source>
</evidence>
<sequence>MRATFFCALILAVAIGLVAPSTYSWANDLPEIKTSGVLRHLGIPYANFITGQGDGFDVEIIKAFCEHLGVKYEFVQEDWPTALPSLIGKKFKLQDGDVNFIADAPVKGDLLANGLTVLSWREKILNYSSPTFPTQVWLVVRADSPLTPITPTGDINKDIELTRAKLKDLTILCKSGTCLDPSLFNLTPTGVTAKDFAGSLNDLAPAVIVGDAPATLLDVPDAIIALQKYPGKIKIIGPLTGKQEMAVGFRKDQPLLRDEFNKFYAQFKASGKYEALVYKYYPLVFTYFPEFFKK</sequence>
<feature type="signal peptide" evidence="2">
    <location>
        <begin position="1"/>
        <end position="26"/>
    </location>
</feature>
<dbReference type="Gene3D" id="3.40.190.10">
    <property type="entry name" value="Periplasmic binding protein-like II"/>
    <property type="match status" value="2"/>
</dbReference>
<dbReference type="SUPFAM" id="SSF53850">
    <property type="entry name" value="Periplasmic binding protein-like II"/>
    <property type="match status" value="1"/>
</dbReference>
<reference evidence="4 5" key="1">
    <citation type="journal article" date="2009" name="Genome Res.">
        <title>Whole genome sequence of Desulfovibrio magneticus strain RS-1 revealed common gene clusters in magnetotactic bacteria.</title>
        <authorList>
            <person name="Nakazawa H."/>
            <person name="Arakaki A."/>
            <person name="Narita-Yamada S."/>
            <person name="Yashiro I."/>
            <person name="Jinno K."/>
            <person name="Aoki N."/>
            <person name="Tsuruyama A."/>
            <person name="Okamura Y."/>
            <person name="Tanikawa S."/>
            <person name="Fujita N."/>
            <person name="Takeyama H."/>
            <person name="Matsunaga T."/>
        </authorList>
    </citation>
    <scope>NUCLEOTIDE SEQUENCE [LARGE SCALE GENOMIC DNA]</scope>
    <source>
        <strain evidence="5">ATCC 700980 / DSM 13731 / RS-1</strain>
    </source>
</reference>
<evidence type="ECO:0000313" key="4">
    <source>
        <dbReference type="EMBL" id="BAH76412.1"/>
    </source>
</evidence>
<organism evidence="4 5">
    <name type="scientific">Solidesulfovibrio magneticus (strain ATCC 700980 / DSM 13731 / RS-1)</name>
    <name type="common">Desulfovibrio magneticus</name>
    <dbReference type="NCBI Taxonomy" id="573370"/>
    <lineage>
        <taxon>Bacteria</taxon>
        <taxon>Pseudomonadati</taxon>
        <taxon>Thermodesulfobacteriota</taxon>
        <taxon>Desulfovibrionia</taxon>
        <taxon>Desulfovibrionales</taxon>
        <taxon>Desulfovibrionaceae</taxon>
        <taxon>Solidesulfovibrio</taxon>
    </lineage>
</organism>
<dbReference type="InterPro" id="IPR001638">
    <property type="entry name" value="Solute-binding_3/MltF_N"/>
</dbReference>
<dbReference type="EMBL" id="AP010904">
    <property type="protein sequence ID" value="BAH76412.1"/>
    <property type="molecule type" value="Genomic_DNA"/>
</dbReference>
<dbReference type="eggNOG" id="COG0834">
    <property type="taxonomic scope" value="Bacteria"/>
</dbReference>
<feature type="chain" id="PRO_5002945994" evidence="2">
    <location>
        <begin position="27"/>
        <end position="294"/>
    </location>
</feature>
<evidence type="ECO:0000313" key="5">
    <source>
        <dbReference type="Proteomes" id="UP000009071"/>
    </source>
</evidence>
<feature type="domain" description="Solute-binding protein family 3/N-terminal" evidence="3">
    <location>
        <begin position="45"/>
        <end position="284"/>
    </location>
</feature>
<evidence type="ECO:0000256" key="1">
    <source>
        <dbReference type="ARBA" id="ARBA00022729"/>
    </source>
</evidence>